<evidence type="ECO:0000259" key="14">
    <source>
        <dbReference type="PROSITE" id="PS51044"/>
    </source>
</evidence>
<evidence type="ECO:0000256" key="6">
    <source>
        <dbReference type="ARBA" id="ARBA00022723"/>
    </source>
</evidence>
<evidence type="ECO:0000256" key="13">
    <source>
        <dbReference type="PROSITE-ProRule" id="PRU00452"/>
    </source>
</evidence>
<organism evidence="15 16">
    <name type="scientific">Macrosiphum euphorbiae</name>
    <name type="common">potato aphid</name>
    <dbReference type="NCBI Taxonomy" id="13131"/>
    <lineage>
        <taxon>Eukaryota</taxon>
        <taxon>Metazoa</taxon>
        <taxon>Ecdysozoa</taxon>
        <taxon>Arthropoda</taxon>
        <taxon>Hexapoda</taxon>
        <taxon>Insecta</taxon>
        <taxon>Pterygota</taxon>
        <taxon>Neoptera</taxon>
        <taxon>Paraneoptera</taxon>
        <taxon>Hemiptera</taxon>
        <taxon>Sternorrhyncha</taxon>
        <taxon>Aphidomorpha</taxon>
        <taxon>Aphidoidea</taxon>
        <taxon>Aphididae</taxon>
        <taxon>Macrosiphini</taxon>
        <taxon>Macrosiphum</taxon>
    </lineage>
</organism>
<dbReference type="GO" id="GO:0061665">
    <property type="term" value="F:SUMO ligase activity"/>
    <property type="evidence" value="ECO:0007669"/>
    <property type="project" value="TreeGrafter"/>
</dbReference>
<dbReference type="EMBL" id="CARXXK010000001">
    <property type="protein sequence ID" value="CAI6347653.1"/>
    <property type="molecule type" value="Genomic_DNA"/>
</dbReference>
<keyword evidence="7 13" id="KW-0863">Zinc-finger</keyword>
<keyword evidence="16" id="KW-1185">Reference proteome</keyword>
<evidence type="ECO:0000313" key="15">
    <source>
        <dbReference type="EMBL" id="CAI6347653.1"/>
    </source>
</evidence>
<evidence type="ECO:0000256" key="3">
    <source>
        <dbReference type="ARBA" id="ARBA00008212"/>
    </source>
</evidence>
<comment type="subcellular location">
    <subcellularLocation>
        <location evidence="1">Nucleus</location>
    </subcellularLocation>
</comment>
<dbReference type="CDD" id="cd16651">
    <property type="entry name" value="SPL-RING_NSE2"/>
    <property type="match status" value="1"/>
</dbReference>
<dbReference type="GO" id="GO:0030915">
    <property type="term" value="C:Smc5-Smc6 complex"/>
    <property type="evidence" value="ECO:0007669"/>
    <property type="project" value="InterPro"/>
</dbReference>
<dbReference type="AlphaFoldDB" id="A0AAV0VY23"/>
<dbReference type="GO" id="GO:0016925">
    <property type="term" value="P:protein sumoylation"/>
    <property type="evidence" value="ECO:0007669"/>
    <property type="project" value="TreeGrafter"/>
</dbReference>
<reference evidence="15 16" key="1">
    <citation type="submission" date="2023-01" db="EMBL/GenBank/DDBJ databases">
        <authorList>
            <person name="Whitehead M."/>
        </authorList>
    </citation>
    <scope>NUCLEOTIDE SEQUENCE [LARGE SCALE GENOMIC DNA]</scope>
</reference>
<dbReference type="GO" id="GO:0008270">
    <property type="term" value="F:zinc ion binding"/>
    <property type="evidence" value="ECO:0007669"/>
    <property type="project" value="UniProtKB-KW"/>
</dbReference>
<proteinExistence type="inferred from homology"/>
<evidence type="ECO:0000256" key="9">
    <source>
        <dbReference type="ARBA" id="ARBA00022833"/>
    </source>
</evidence>
<dbReference type="InterPro" id="IPR026846">
    <property type="entry name" value="Nse2(Mms21)"/>
</dbReference>
<keyword evidence="8" id="KW-0833">Ubl conjugation pathway</keyword>
<dbReference type="PANTHER" id="PTHR21330:SF1">
    <property type="entry name" value="E3 SUMO-PROTEIN LIGASE NSE2"/>
    <property type="match status" value="1"/>
</dbReference>
<comment type="similarity">
    <text evidence="3">Belongs to the NSE2 family.</text>
</comment>
<protein>
    <recommendedName>
        <fullName evidence="4">E3 SUMO-protein ligase NSE2</fullName>
    </recommendedName>
    <alternativeName>
        <fullName evidence="11">E3 SUMO-protein transferase NSE2</fullName>
    </alternativeName>
    <alternativeName>
        <fullName evidence="12">Non-structural maintenance of chromosomes element 2 homolog</fullName>
    </alternativeName>
</protein>
<keyword evidence="5" id="KW-0808">Transferase</keyword>
<evidence type="ECO:0000256" key="11">
    <source>
        <dbReference type="ARBA" id="ARBA00031731"/>
    </source>
</evidence>
<evidence type="ECO:0000256" key="10">
    <source>
        <dbReference type="ARBA" id="ARBA00023242"/>
    </source>
</evidence>
<dbReference type="GO" id="GO:0000724">
    <property type="term" value="P:double-strand break repair via homologous recombination"/>
    <property type="evidence" value="ECO:0007669"/>
    <property type="project" value="InterPro"/>
</dbReference>
<dbReference type="InterPro" id="IPR004181">
    <property type="entry name" value="Znf_MIZ"/>
</dbReference>
<evidence type="ECO:0000256" key="7">
    <source>
        <dbReference type="ARBA" id="ARBA00022771"/>
    </source>
</evidence>
<dbReference type="Pfam" id="PF11789">
    <property type="entry name" value="zf-Nse"/>
    <property type="match status" value="1"/>
</dbReference>
<accession>A0AAV0VY23</accession>
<keyword evidence="10" id="KW-0539">Nucleus</keyword>
<dbReference type="InterPro" id="IPR013083">
    <property type="entry name" value="Znf_RING/FYVE/PHD"/>
</dbReference>
<dbReference type="PANTHER" id="PTHR21330">
    <property type="entry name" value="E3 SUMO-PROTEIN LIGASE NSE2"/>
    <property type="match status" value="1"/>
</dbReference>
<comment type="pathway">
    <text evidence="2">Protein modification; protein sumoylation.</text>
</comment>
<evidence type="ECO:0000256" key="1">
    <source>
        <dbReference type="ARBA" id="ARBA00004123"/>
    </source>
</evidence>
<evidence type="ECO:0000256" key="4">
    <source>
        <dbReference type="ARBA" id="ARBA00020923"/>
    </source>
</evidence>
<sequence>MASDEAEGENIRTLNYDELDVYSKLEVKLKARNKITYRKEITLPCAHVEDTDLSDVLEDSKIPSVRPNKRLEDNARVIGSLMDDVRKLKRTSEMEMDFVIDQGKNGNDEISQTLGRLREQSEKLFKNIIHTQVAFNECLSLTDSLQNKEHIKNHLKLIEKTCKFDRGVESVIGCNNDVLEKHIDKDLKIDNVDEFKNVYSELAQGILTKIYDAGVKTYKHHEHLLGIEEFNKPTEGLIAEELIVGKLDPYTRQPITKPVRNKVCKHIYDLESVNQMFQSKMFVSCPYIGCTNNRFTKTDLNLSGIN</sequence>
<name>A0AAV0VY23_9HEMI</name>
<feature type="domain" description="SP-RING-type" evidence="14">
    <location>
        <begin position="233"/>
        <end position="306"/>
    </location>
</feature>
<evidence type="ECO:0000313" key="16">
    <source>
        <dbReference type="Proteomes" id="UP001160148"/>
    </source>
</evidence>
<evidence type="ECO:0000256" key="2">
    <source>
        <dbReference type="ARBA" id="ARBA00004718"/>
    </source>
</evidence>
<keyword evidence="9" id="KW-0862">Zinc</keyword>
<dbReference type="Gene3D" id="3.30.40.10">
    <property type="entry name" value="Zinc/RING finger domain, C3HC4 (zinc finger)"/>
    <property type="match status" value="1"/>
</dbReference>
<comment type="caution">
    <text evidence="15">The sequence shown here is derived from an EMBL/GenBank/DDBJ whole genome shotgun (WGS) entry which is preliminary data.</text>
</comment>
<evidence type="ECO:0000256" key="8">
    <source>
        <dbReference type="ARBA" id="ARBA00022786"/>
    </source>
</evidence>
<dbReference type="GO" id="GO:0005634">
    <property type="term" value="C:nucleus"/>
    <property type="evidence" value="ECO:0007669"/>
    <property type="project" value="UniProtKB-SubCell"/>
</dbReference>
<dbReference type="Proteomes" id="UP001160148">
    <property type="component" value="Unassembled WGS sequence"/>
</dbReference>
<dbReference type="PROSITE" id="PS51044">
    <property type="entry name" value="ZF_SP_RING"/>
    <property type="match status" value="1"/>
</dbReference>
<gene>
    <name evidence="15" type="ORF">MEUPH1_LOCUS4421</name>
</gene>
<keyword evidence="6" id="KW-0479">Metal-binding</keyword>
<evidence type="ECO:0000256" key="12">
    <source>
        <dbReference type="ARBA" id="ARBA00032533"/>
    </source>
</evidence>
<evidence type="ECO:0000256" key="5">
    <source>
        <dbReference type="ARBA" id="ARBA00022679"/>
    </source>
</evidence>